<dbReference type="Gene3D" id="1.10.10.10">
    <property type="entry name" value="Winged helix-like DNA-binding domain superfamily/Winged helix DNA-binding domain"/>
    <property type="match status" value="2"/>
</dbReference>
<dbReference type="GO" id="GO:0008982">
    <property type="term" value="F:protein-N(PI)-phosphohistidine-sugar phosphotransferase activity"/>
    <property type="evidence" value="ECO:0007669"/>
    <property type="project" value="InterPro"/>
</dbReference>
<dbReference type="InterPro" id="IPR050661">
    <property type="entry name" value="BglG_antiterminators"/>
</dbReference>
<dbReference type="PROSITE" id="PS51372">
    <property type="entry name" value="PRD_2"/>
    <property type="match status" value="2"/>
</dbReference>
<keyword evidence="4" id="KW-0010">Activator</keyword>
<dbReference type="Gene3D" id="3.40.930.10">
    <property type="entry name" value="Mannitol-specific EII, Chain A"/>
    <property type="match status" value="1"/>
</dbReference>
<dbReference type="AlphaFoldDB" id="A0A1M5X4I1"/>
<dbReference type="SUPFAM" id="SSF52794">
    <property type="entry name" value="PTS system IIB component-like"/>
    <property type="match status" value="1"/>
</dbReference>
<dbReference type="Pfam" id="PF00874">
    <property type="entry name" value="PRD"/>
    <property type="match status" value="2"/>
</dbReference>
<dbReference type="Pfam" id="PF05043">
    <property type="entry name" value="Mga"/>
    <property type="match status" value="1"/>
</dbReference>
<dbReference type="SUPFAM" id="SSF63520">
    <property type="entry name" value="PTS-regulatory domain, PRD"/>
    <property type="match status" value="2"/>
</dbReference>
<dbReference type="GO" id="GO:0006355">
    <property type="term" value="P:regulation of DNA-templated transcription"/>
    <property type="evidence" value="ECO:0007669"/>
    <property type="project" value="InterPro"/>
</dbReference>
<dbReference type="InterPro" id="IPR036390">
    <property type="entry name" value="WH_DNA-bd_sf"/>
</dbReference>
<dbReference type="GO" id="GO:0009401">
    <property type="term" value="P:phosphoenolpyruvate-dependent sugar phosphotransferase system"/>
    <property type="evidence" value="ECO:0007669"/>
    <property type="project" value="InterPro"/>
</dbReference>
<feature type="domain" description="PTS EIIA type-2" evidence="7">
    <location>
        <begin position="525"/>
        <end position="663"/>
    </location>
</feature>
<dbReference type="PROSITE" id="PS51099">
    <property type="entry name" value="PTS_EIIB_TYPE_2"/>
    <property type="match status" value="1"/>
</dbReference>
<evidence type="ECO:0000259" key="8">
    <source>
        <dbReference type="PROSITE" id="PS51099"/>
    </source>
</evidence>
<feature type="domain" description="Rhodanese" evidence="6">
    <location>
        <begin position="417"/>
        <end position="478"/>
    </location>
</feature>
<dbReference type="PROSITE" id="PS50206">
    <property type="entry name" value="RHODANESE_3"/>
    <property type="match status" value="1"/>
</dbReference>
<feature type="domain" description="PTS EIIB type-2" evidence="8">
    <location>
        <begin position="432"/>
        <end position="523"/>
    </location>
</feature>
<evidence type="ECO:0000313" key="10">
    <source>
        <dbReference type="EMBL" id="SHH94438.1"/>
    </source>
</evidence>
<evidence type="ECO:0000259" key="6">
    <source>
        <dbReference type="PROSITE" id="PS50206"/>
    </source>
</evidence>
<dbReference type="SUPFAM" id="SSF46785">
    <property type="entry name" value="Winged helix' DNA-binding domain"/>
    <property type="match status" value="1"/>
</dbReference>
<dbReference type="InterPro" id="IPR001763">
    <property type="entry name" value="Rhodanese-like_dom"/>
</dbReference>
<accession>A0A1M5X4I1</accession>
<evidence type="ECO:0000259" key="7">
    <source>
        <dbReference type="PROSITE" id="PS51094"/>
    </source>
</evidence>
<dbReference type="InterPro" id="IPR011608">
    <property type="entry name" value="PRD"/>
</dbReference>
<dbReference type="SUPFAM" id="SSF55804">
    <property type="entry name" value="Phoshotransferase/anion transport protein"/>
    <property type="match status" value="1"/>
</dbReference>
<dbReference type="InterPro" id="IPR013011">
    <property type="entry name" value="PTS_EIIB_2"/>
</dbReference>
<keyword evidence="11" id="KW-1185">Reference proteome</keyword>
<dbReference type="InterPro" id="IPR007737">
    <property type="entry name" value="Mga_HTH"/>
</dbReference>
<keyword evidence="3" id="KW-0805">Transcription regulation</keyword>
<dbReference type="InterPro" id="IPR013196">
    <property type="entry name" value="HTH_11"/>
</dbReference>
<dbReference type="InterPro" id="IPR036634">
    <property type="entry name" value="PRD_sf"/>
</dbReference>
<name>A0A1M5X4I1_9FIRM</name>
<dbReference type="InterPro" id="IPR002178">
    <property type="entry name" value="PTS_EIIA_type-2_dom"/>
</dbReference>
<dbReference type="Gene3D" id="1.10.1790.10">
    <property type="entry name" value="PRD domain"/>
    <property type="match status" value="2"/>
</dbReference>
<evidence type="ECO:0000259" key="9">
    <source>
        <dbReference type="PROSITE" id="PS51372"/>
    </source>
</evidence>
<dbReference type="PROSITE" id="PS51094">
    <property type="entry name" value="PTS_EIIA_TYPE_2"/>
    <property type="match status" value="1"/>
</dbReference>
<keyword evidence="2" id="KW-0677">Repeat</keyword>
<evidence type="ECO:0000256" key="1">
    <source>
        <dbReference type="ARBA" id="ARBA00022679"/>
    </source>
</evidence>
<evidence type="ECO:0000256" key="5">
    <source>
        <dbReference type="ARBA" id="ARBA00023163"/>
    </source>
</evidence>
<evidence type="ECO:0000256" key="2">
    <source>
        <dbReference type="ARBA" id="ARBA00022737"/>
    </source>
</evidence>
<dbReference type="InterPro" id="IPR036388">
    <property type="entry name" value="WH-like_DNA-bd_sf"/>
</dbReference>
<dbReference type="PANTHER" id="PTHR30185">
    <property type="entry name" value="CRYPTIC BETA-GLUCOSIDE BGL OPERON ANTITERMINATOR"/>
    <property type="match status" value="1"/>
</dbReference>
<keyword evidence="1" id="KW-0808">Transferase</keyword>
<dbReference type="InterPro" id="IPR016152">
    <property type="entry name" value="PTrfase/Anion_transptr"/>
</dbReference>
<dbReference type="Gene3D" id="3.40.50.2300">
    <property type="match status" value="1"/>
</dbReference>
<dbReference type="RefSeq" id="WP_199228929.1">
    <property type="nucleotide sequence ID" value="NZ_FQXR01000006.1"/>
</dbReference>
<dbReference type="Pfam" id="PF00359">
    <property type="entry name" value="PTS_EIIA_2"/>
    <property type="match status" value="1"/>
</dbReference>
<dbReference type="CDD" id="cd05568">
    <property type="entry name" value="PTS_IIB_bgl_like"/>
    <property type="match status" value="1"/>
</dbReference>
<sequence>MDIIAIEMASYGVFFIAMFFQHLETGGINLFSERQKEILSYLIESNEEVTAKWIAKQLGLSDRTIRNEIQYMKADCDSVGVSIESIRGKGYVVHITDRELFESSFNKIVKVKDNTRTVNFSYKKNRIEYLIRRLILERDCIKIEDLADELFVSQSTMQNDLKAVKDILSEYSLKLVNRPYYGTYVEGHEYMKRVCLSSFMLGNDGVLNIDTAAFELYENIRDVIIKKVNKYNVEISDLSLCNLTIHIMIACKRIEKDLIIEDLNDYLVVEYPMERKMAAEIVKEVEEHTGLVFPNSEVDYIIIHLLGTKLLYKETLIEYRGFNDAKSIVQCMVNRLKRELNWDLKDDNEFMQALTLHIRSAINRLKYNMNIRNPLLDEIKTKYPDAFDGAVIANKCIEDYLSVEVGEHEIAYIAIHIAAALERMKLKRKEPKRVVIVCASGVGSAKLLYYHLKKLFEHNLQVVDSINYYELSKYDLSTIDFVISTIPIKEDLGVPVQVVNTFLGEDDIVNIKNRLFLGEQDRISPFLHPSRVFVHMEFDNKETVLEFMCNELYKQGIVPENYLNLVLERESVAATCFGNLVAIPHPIKLVTEETFWTVCTLKYPILWDDNQMVQFICLLNIQKDKKEDLNSMYTKLISVVEDKTVVQKLINSNSVDEIINILI</sequence>
<evidence type="ECO:0000256" key="3">
    <source>
        <dbReference type="ARBA" id="ARBA00023015"/>
    </source>
</evidence>
<feature type="domain" description="PRD" evidence="9">
    <location>
        <begin position="208"/>
        <end position="315"/>
    </location>
</feature>
<reference evidence="10 11" key="1">
    <citation type="submission" date="2016-11" db="EMBL/GenBank/DDBJ databases">
        <authorList>
            <person name="Jaros S."/>
            <person name="Januszkiewicz K."/>
            <person name="Wedrychowicz H."/>
        </authorList>
    </citation>
    <scope>NUCLEOTIDE SEQUENCE [LARGE SCALE GENOMIC DNA]</scope>
    <source>
        <strain evidence="10 11">DSM 13106</strain>
    </source>
</reference>
<protein>
    <submittedName>
        <fullName evidence="10">Lichenan operon transcriptional antiterminator</fullName>
    </submittedName>
</protein>
<dbReference type="EMBL" id="FQXR01000006">
    <property type="protein sequence ID" value="SHH94438.1"/>
    <property type="molecule type" value="Genomic_DNA"/>
</dbReference>
<evidence type="ECO:0000256" key="4">
    <source>
        <dbReference type="ARBA" id="ARBA00023159"/>
    </source>
</evidence>
<dbReference type="PANTHER" id="PTHR30185:SF13">
    <property type="entry name" value="LICABCH OPERON REGULATOR-RELATED"/>
    <property type="match status" value="1"/>
</dbReference>
<dbReference type="STRING" id="1123281.SAMN02745180_01462"/>
<evidence type="ECO:0000313" key="11">
    <source>
        <dbReference type="Proteomes" id="UP000184389"/>
    </source>
</evidence>
<dbReference type="Proteomes" id="UP000184389">
    <property type="component" value="Unassembled WGS sequence"/>
</dbReference>
<keyword evidence="5" id="KW-0804">Transcription</keyword>
<proteinExistence type="predicted"/>
<feature type="domain" description="PRD" evidence="9">
    <location>
        <begin position="320"/>
        <end position="427"/>
    </location>
</feature>
<dbReference type="Pfam" id="PF08279">
    <property type="entry name" value="HTH_11"/>
    <property type="match status" value="1"/>
</dbReference>
<dbReference type="CDD" id="cd00211">
    <property type="entry name" value="PTS_IIA_fru"/>
    <property type="match status" value="1"/>
</dbReference>
<dbReference type="InterPro" id="IPR036095">
    <property type="entry name" value="PTS_EIIB-like_sf"/>
</dbReference>
<organism evidence="10 11">
    <name type="scientific">Sporanaerobacter acetigenes DSM 13106</name>
    <dbReference type="NCBI Taxonomy" id="1123281"/>
    <lineage>
        <taxon>Bacteria</taxon>
        <taxon>Bacillati</taxon>
        <taxon>Bacillota</taxon>
        <taxon>Tissierellia</taxon>
        <taxon>Tissierellales</taxon>
        <taxon>Sporanaerobacteraceae</taxon>
        <taxon>Sporanaerobacter</taxon>
    </lineage>
</organism>
<gene>
    <name evidence="10" type="ORF">SAMN02745180_01462</name>
</gene>